<evidence type="ECO:0000313" key="4">
    <source>
        <dbReference type="Proteomes" id="UP001239445"/>
    </source>
</evidence>
<evidence type="ECO:0000313" key="3">
    <source>
        <dbReference type="EMBL" id="KAK1751184.1"/>
    </source>
</evidence>
<name>A0AAJ0F7I3_9PEZI</name>
<reference evidence="3" key="1">
    <citation type="submission" date="2023-06" db="EMBL/GenBank/DDBJ databases">
        <title>Genome-scale phylogeny and comparative genomics of the fungal order Sordariales.</title>
        <authorList>
            <consortium name="Lawrence Berkeley National Laboratory"/>
            <person name="Hensen N."/>
            <person name="Bonometti L."/>
            <person name="Westerberg I."/>
            <person name="Brannstrom I.O."/>
            <person name="Guillou S."/>
            <person name="Cros-Aarteil S."/>
            <person name="Calhoun S."/>
            <person name="Haridas S."/>
            <person name="Kuo A."/>
            <person name="Mondo S."/>
            <person name="Pangilinan J."/>
            <person name="Riley R."/>
            <person name="Labutti K."/>
            <person name="Andreopoulos B."/>
            <person name="Lipzen A."/>
            <person name="Chen C."/>
            <person name="Yanf M."/>
            <person name="Daum C."/>
            <person name="Ng V."/>
            <person name="Clum A."/>
            <person name="Steindorff A."/>
            <person name="Ohm R."/>
            <person name="Martin F."/>
            <person name="Silar P."/>
            <person name="Natvig D."/>
            <person name="Lalanne C."/>
            <person name="Gautier V."/>
            <person name="Ament-Velasquez S.L."/>
            <person name="Kruys A."/>
            <person name="Hutchinson M.I."/>
            <person name="Powell A.J."/>
            <person name="Barry K."/>
            <person name="Miller A.N."/>
            <person name="Grigoriev I.V."/>
            <person name="Debuchy R."/>
            <person name="Gladieux P."/>
            <person name="Thoren M.H."/>
            <person name="Johannesson H."/>
        </authorList>
    </citation>
    <scope>NUCLEOTIDE SEQUENCE</scope>
    <source>
        <strain evidence="3">PSN4</strain>
    </source>
</reference>
<accession>A0AAJ0F7I3</accession>
<dbReference type="Proteomes" id="UP001239445">
    <property type="component" value="Unassembled WGS sequence"/>
</dbReference>
<keyword evidence="1" id="KW-0560">Oxidoreductase</keyword>
<organism evidence="3 4">
    <name type="scientific">Echria macrotheca</name>
    <dbReference type="NCBI Taxonomy" id="438768"/>
    <lineage>
        <taxon>Eukaryota</taxon>
        <taxon>Fungi</taxon>
        <taxon>Dikarya</taxon>
        <taxon>Ascomycota</taxon>
        <taxon>Pezizomycotina</taxon>
        <taxon>Sordariomycetes</taxon>
        <taxon>Sordariomycetidae</taxon>
        <taxon>Sordariales</taxon>
        <taxon>Schizotheciaceae</taxon>
        <taxon>Echria</taxon>
    </lineage>
</organism>
<evidence type="ECO:0000256" key="1">
    <source>
        <dbReference type="ARBA" id="ARBA00023002"/>
    </source>
</evidence>
<dbReference type="InterPro" id="IPR003819">
    <property type="entry name" value="TauD/TfdA-like"/>
</dbReference>
<dbReference type="EMBL" id="MU839843">
    <property type="protein sequence ID" value="KAK1751184.1"/>
    <property type="molecule type" value="Genomic_DNA"/>
</dbReference>
<comment type="caution">
    <text evidence="3">The sequence shown here is derived from an EMBL/GenBank/DDBJ whole genome shotgun (WGS) entry which is preliminary data.</text>
</comment>
<evidence type="ECO:0000259" key="2">
    <source>
        <dbReference type="Pfam" id="PF02668"/>
    </source>
</evidence>
<feature type="domain" description="TauD/TfdA-like" evidence="2">
    <location>
        <begin position="80"/>
        <end position="330"/>
    </location>
</feature>
<gene>
    <name evidence="3" type="ORF">QBC47DRAFT_85256</name>
</gene>
<protein>
    <recommendedName>
        <fullName evidence="2">TauD/TfdA-like domain-containing protein</fullName>
    </recommendedName>
</protein>
<dbReference type="PANTHER" id="PTHR10696:SF54">
    <property type="entry name" value="FAMILY OXIDOREDUCTASE, PUTATIVE (AFU_ORTHOLOGUE AFUA_4G13850)-RELATED"/>
    <property type="match status" value="1"/>
</dbReference>
<dbReference type="PANTHER" id="PTHR10696">
    <property type="entry name" value="GAMMA-BUTYROBETAINE HYDROXYLASE-RELATED"/>
    <property type="match status" value="1"/>
</dbReference>
<dbReference type="InterPro" id="IPR050411">
    <property type="entry name" value="AlphaKG_dependent_hydroxylases"/>
</dbReference>
<dbReference type="Pfam" id="PF02668">
    <property type="entry name" value="TauD"/>
    <property type="match status" value="1"/>
</dbReference>
<dbReference type="InterPro" id="IPR042098">
    <property type="entry name" value="TauD-like_sf"/>
</dbReference>
<keyword evidence="4" id="KW-1185">Reference proteome</keyword>
<proteinExistence type="predicted"/>
<sequence length="380" mass="42598">MGVEQILPDVPDQVWEILQSKIASFSRSEWARVDGELCWDSTTFDSEDFTLVLSDDDIAETKAALQHFKGLGLYGSAVSVDTFPLPSLGPKLLQVAKDIHIGRGFAAVRGLNPDDFSAEDNVLLFLGISSYIGVERGRQDEDGNMLMHIRDAKLSRTPQNARPTRYSSRASTFHTDTFCDILALHTRNCATEGGANLLASSWTIYNTLRESRPDVLDLLSQPIWPFDSRGKFFDSTTRPLLFHVDGRVIMNFAREPLLGIEGVPRQAKLAVLTPSQREALDVVEDVAKANQMRLYAERGDMIFINNHAVLHSREAFSDAPGTSRHLVRAWLRNPELAWTLPAALQQGSSRIYDDNELGERWNIVDTVPRINFRLSERLTS</sequence>
<dbReference type="Gene3D" id="3.60.130.10">
    <property type="entry name" value="Clavaminate synthase-like"/>
    <property type="match status" value="1"/>
</dbReference>
<dbReference type="AlphaFoldDB" id="A0AAJ0F7I3"/>
<dbReference type="GO" id="GO:0016491">
    <property type="term" value="F:oxidoreductase activity"/>
    <property type="evidence" value="ECO:0007669"/>
    <property type="project" value="UniProtKB-KW"/>
</dbReference>
<dbReference type="SUPFAM" id="SSF51197">
    <property type="entry name" value="Clavaminate synthase-like"/>
    <property type="match status" value="1"/>
</dbReference>